<dbReference type="Proteomes" id="UP001143910">
    <property type="component" value="Unassembled WGS sequence"/>
</dbReference>
<name>A0ACC1N3B9_9HYPO</name>
<reference evidence="1" key="1">
    <citation type="submission" date="2022-08" db="EMBL/GenBank/DDBJ databases">
        <title>Genome Sequence of Lecanicillium fungicola.</title>
        <authorList>
            <person name="Buettner E."/>
        </authorList>
    </citation>
    <scope>NUCLEOTIDE SEQUENCE</scope>
    <source>
        <strain evidence="1">Babe33</strain>
    </source>
</reference>
<evidence type="ECO:0000313" key="1">
    <source>
        <dbReference type="EMBL" id="KAJ2973775.1"/>
    </source>
</evidence>
<sequence>MSTFLNRITMTWPFFGIVAFWGQFVFLAIFLVVLVTAMFRTPRVNLAELDEDAEEDEEESLLAATGRRFTASWDDARNNNGNNNGSSNNRNYGTSNA</sequence>
<organism evidence="1 2">
    <name type="scientific">Zarea fungicola</name>
    <dbReference type="NCBI Taxonomy" id="93591"/>
    <lineage>
        <taxon>Eukaryota</taxon>
        <taxon>Fungi</taxon>
        <taxon>Dikarya</taxon>
        <taxon>Ascomycota</taxon>
        <taxon>Pezizomycotina</taxon>
        <taxon>Sordariomycetes</taxon>
        <taxon>Hypocreomycetidae</taxon>
        <taxon>Hypocreales</taxon>
        <taxon>Cordycipitaceae</taxon>
        <taxon>Zarea</taxon>
    </lineage>
</organism>
<protein>
    <submittedName>
        <fullName evidence="1">Uncharacterized protein</fullName>
    </submittedName>
</protein>
<accession>A0ACC1N3B9</accession>
<gene>
    <name evidence="1" type="ORF">NQ176_g6416</name>
</gene>
<dbReference type="EMBL" id="JANJQO010000922">
    <property type="protein sequence ID" value="KAJ2973775.1"/>
    <property type="molecule type" value="Genomic_DNA"/>
</dbReference>
<comment type="caution">
    <text evidence="1">The sequence shown here is derived from an EMBL/GenBank/DDBJ whole genome shotgun (WGS) entry which is preliminary data.</text>
</comment>
<proteinExistence type="predicted"/>
<evidence type="ECO:0000313" key="2">
    <source>
        <dbReference type="Proteomes" id="UP001143910"/>
    </source>
</evidence>
<keyword evidence="2" id="KW-1185">Reference proteome</keyword>